<accession>A0ABD5URW6</accession>
<feature type="region of interest" description="Disordered" evidence="1">
    <location>
        <begin position="472"/>
        <end position="493"/>
    </location>
</feature>
<reference evidence="2 3" key="1">
    <citation type="journal article" date="2019" name="Int. J. Syst. Evol. Microbiol.">
        <title>The Global Catalogue of Microorganisms (GCM) 10K type strain sequencing project: providing services to taxonomists for standard genome sequencing and annotation.</title>
        <authorList>
            <consortium name="The Broad Institute Genomics Platform"/>
            <consortium name="The Broad Institute Genome Sequencing Center for Infectious Disease"/>
            <person name="Wu L."/>
            <person name="Ma J."/>
        </authorList>
    </citation>
    <scope>NUCLEOTIDE SEQUENCE [LARGE SCALE GENOMIC DNA]</scope>
    <source>
        <strain evidence="2 3">Y73</strain>
    </source>
</reference>
<comment type="caution">
    <text evidence="2">The sequence shown here is derived from an EMBL/GenBank/DDBJ whole genome shotgun (WGS) entry which is preliminary data.</text>
</comment>
<organism evidence="2 3">
    <name type="scientific">Halorubrum trueperi</name>
    <dbReference type="NCBI Taxonomy" id="2004704"/>
    <lineage>
        <taxon>Archaea</taxon>
        <taxon>Methanobacteriati</taxon>
        <taxon>Methanobacteriota</taxon>
        <taxon>Stenosarchaea group</taxon>
        <taxon>Halobacteria</taxon>
        <taxon>Halobacteriales</taxon>
        <taxon>Haloferacaceae</taxon>
        <taxon>Halorubrum</taxon>
    </lineage>
</organism>
<name>A0ABD5URW6_9EURY</name>
<feature type="compositionally biased region" description="Low complexity" evidence="1">
    <location>
        <begin position="336"/>
        <end position="348"/>
    </location>
</feature>
<evidence type="ECO:0000313" key="2">
    <source>
        <dbReference type="EMBL" id="MFC6890871.1"/>
    </source>
</evidence>
<dbReference type="Proteomes" id="UP001596333">
    <property type="component" value="Unassembled WGS sequence"/>
</dbReference>
<sequence length="690" mass="76734">MTDRGYFNRTEFGSDGEWQSPEEAIRDRHNPEIAYHHIVKLAGSIDAGLDNIPDEKKAEAITYATVDLFRATVQYVEEFGTYMYSEIKSDENFIELLIRTSAGNLEPFFENCRAGELDAYLAGEGHGDTAAFIDEVFGYEPIQSGDVTLHAESKNVETLDDETLNTLIQNSEAFIESELQAIATYYLNVREAYNAVKHGNRVMVNDTSVFAMQPEHGSDTSTFDTASLRSATGSDDGNNEGNAECGSASTVDTDPTSNSEHDGDADGEREDPGENDSAIAPVNVSVDDPYISFLCKTTGDEGGDPYILTVPASFLERWSLDIADRVHRLYQHVYESTTSSTGEGTPPEFYKHPDEQRSNDDEYYLIQNPDSTVIIPSDAVPDTIREFELEDGATVELVCSVSHSSGTVKFDFALAAEPTEDHPIRVTGELETIDRVFRELGTGHFHFSVEPELLSVGQYLDLLEIRESDGFTEIEVDPPGPDNVETGTVDTPFEGIQVPEPTDREFIEYIHRIEKATQTRIPFPPLYTDEHYHLYEEYQDVNLDRNTAEEFLAELHGIGEETGHMQVVVRNWAAPLQNIRGNANRDPEQEERLLLSGARLELDVDGVEQRRGDDGETWEFAPAPSTFTVDEAIEAIESDGIDGVTELRDPELDSSEASSWIGVKIQFGEREPWGAFDGINVGFFTEPQNG</sequence>
<keyword evidence="3" id="KW-1185">Reference proteome</keyword>
<feature type="region of interest" description="Disordered" evidence="1">
    <location>
        <begin position="336"/>
        <end position="356"/>
    </location>
</feature>
<feature type="region of interest" description="Disordered" evidence="1">
    <location>
        <begin position="213"/>
        <end position="282"/>
    </location>
</feature>
<dbReference type="AlphaFoldDB" id="A0ABD5URW6"/>
<evidence type="ECO:0008006" key="4">
    <source>
        <dbReference type="Google" id="ProtNLM"/>
    </source>
</evidence>
<feature type="compositionally biased region" description="Basic and acidic residues" evidence="1">
    <location>
        <begin position="259"/>
        <end position="272"/>
    </location>
</feature>
<dbReference type="RefSeq" id="WP_379771279.1">
    <property type="nucleotide sequence ID" value="NZ_JBHSXI010000026.1"/>
</dbReference>
<feature type="region of interest" description="Disordered" evidence="1">
    <location>
        <begin position="1"/>
        <end position="21"/>
    </location>
</feature>
<feature type="compositionally biased region" description="Polar residues" evidence="1">
    <location>
        <begin position="219"/>
        <end position="258"/>
    </location>
</feature>
<evidence type="ECO:0000313" key="3">
    <source>
        <dbReference type="Proteomes" id="UP001596333"/>
    </source>
</evidence>
<proteinExistence type="predicted"/>
<protein>
    <recommendedName>
        <fullName evidence="4">Baseplate protein J-like domain-containing protein</fullName>
    </recommendedName>
</protein>
<dbReference type="EMBL" id="JBHSXI010000026">
    <property type="protein sequence ID" value="MFC6890871.1"/>
    <property type="molecule type" value="Genomic_DNA"/>
</dbReference>
<gene>
    <name evidence="2" type="ORF">ACFQEY_17930</name>
</gene>
<evidence type="ECO:0000256" key="1">
    <source>
        <dbReference type="SAM" id="MobiDB-lite"/>
    </source>
</evidence>